<dbReference type="EMBL" id="BKCJ010007381">
    <property type="protein sequence ID" value="GEU76975.1"/>
    <property type="molecule type" value="Genomic_DNA"/>
</dbReference>
<gene>
    <name evidence="1" type="ORF">Tci_048953</name>
</gene>
<dbReference type="AlphaFoldDB" id="A0A6L2MX66"/>
<reference evidence="1" key="1">
    <citation type="journal article" date="2019" name="Sci. Rep.">
        <title>Draft genome of Tanacetum cinerariifolium, the natural source of mosquito coil.</title>
        <authorList>
            <person name="Yamashiro T."/>
            <person name="Shiraishi A."/>
            <person name="Satake H."/>
            <person name="Nakayama K."/>
        </authorList>
    </citation>
    <scope>NUCLEOTIDE SEQUENCE</scope>
</reference>
<comment type="caution">
    <text evidence="1">The sequence shown here is derived from an EMBL/GenBank/DDBJ whole genome shotgun (WGS) entry which is preliminary data.</text>
</comment>
<organism evidence="1">
    <name type="scientific">Tanacetum cinerariifolium</name>
    <name type="common">Dalmatian daisy</name>
    <name type="synonym">Chrysanthemum cinerariifolium</name>
    <dbReference type="NCBI Taxonomy" id="118510"/>
    <lineage>
        <taxon>Eukaryota</taxon>
        <taxon>Viridiplantae</taxon>
        <taxon>Streptophyta</taxon>
        <taxon>Embryophyta</taxon>
        <taxon>Tracheophyta</taxon>
        <taxon>Spermatophyta</taxon>
        <taxon>Magnoliopsida</taxon>
        <taxon>eudicotyledons</taxon>
        <taxon>Gunneridae</taxon>
        <taxon>Pentapetalae</taxon>
        <taxon>asterids</taxon>
        <taxon>campanulids</taxon>
        <taxon>Asterales</taxon>
        <taxon>Asteraceae</taxon>
        <taxon>Asteroideae</taxon>
        <taxon>Anthemideae</taxon>
        <taxon>Anthemidinae</taxon>
        <taxon>Tanacetum</taxon>
    </lineage>
</organism>
<name>A0A6L2MX66_TANCI</name>
<evidence type="ECO:0000313" key="1">
    <source>
        <dbReference type="EMBL" id="GEU76975.1"/>
    </source>
</evidence>
<proteinExistence type="predicted"/>
<sequence>MASHNATSIKSHLNVVGITVAHIDINIAQVEVSTAGELQGLYTKLLLLLIQESQIHQRLGSTSGIRACKALNKKNLFLYTRSFCKKIRIQYIQMMDYALWDVIENGPTLPKKQVVEGVTTVMPTASVEDKAQRRLEVYEPEVKGMSSSSTSTQNMAFMSSLNNNSTNRAVNTTQAVNNAIGVSTVSTQVNAANIENLSDAVICAFLASQPRRKLTINGNETICFDKTNVECYNCHKIGPFVRKCRALRSQDTKYIESTRRTVPVETPASTTLVSCDGQVVSKLGLDKFTNKPVVENSEAETS</sequence>
<protein>
    <submittedName>
        <fullName evidence="1">Uncharacterized protein</fullName>
    </submittedName>
</protein>
<accession>A0A6L2MX66</accession>